<gene>
    <name evidence="2" type="ORF">NM203_02770</name>
</gene>
<dbReference type="InterPro" id="IPR051260">
    <property type="entry name" value="Diverse_substr_monoxygenases"/>
</dbReference>
<evidence type="ECO:0000259" key="1">
    <source>
        <dbReference type="Pfam" id="PF00296"/>
    </source>
</evidence>
<reference evidence="2 3" key="1">
    <citation type="submission" date="2022-06" db="EMBL/GenBank/DDBJ databases">
        <title>Mycolicibacterium sp. CAU 1645 isolated from seawater.</title>
        <authorList>
            <person name="Kim W."/>
        </authorList>
    </citation>
    <scope>NUCLEOTIDE SEQUENCE [LARGE SCALE GENOMIC DNA]</scope>
    <source>
        <strain evidence="2 3">CAU 1645</strain>
    </source>
</reference>
<evidence type="ECO:0000313" key="2">
    <source>
        <dbReference type="EMBL" id="MCP9271106.1"/>
    </source>
</evidence>
<dbReference type="InterPro" id="IPR036661">
    <property type="entry name" value="Luciferase-like_sf"/>
</dbReference>
<evidence type="ECO:0000313" key="3">
    <source>
        <dbReference type="Proteomes" id="UP001651690"/>
    </source>
</evidence>
<dbReference type="Pfam" id="PF00296">
    <property type="entry name" value="Bac_luciferase"/>
    <property type="match status" value="1"/>
</dbReference>
<dbReference type="InterPro" id="IPR011251">
    <property type="entry name" value="Luciferase-like_dom"/>
</dbReference>
<accession>A0ABT1LW24</accession>
<name>A0ABT1LW24_9MYCO</name>
<organism evidence="2 3">
    <name type="scientific">Mycolicibacterium arenosum</name>
    <dbReference type="NCBI Taxonomy" id="2952157"/>
    <lineage>
        <taxon>Bacteria</taxon>
        <taxon>Bacillati</taxon>
        <taxon>Actinomycetota</taxon>
        <taxon>Actinomycetes</taxon>
        <taxon>Mycobacteriales</taxon>
        <taxon>Mycobacteriaceae</taxon>
        <taxon>Mycolicibacterium</taxon>
    </lineage>
</organism>
<dbReference type="EMBL" id="JANDBD010000001">
    <property type="protein sequence ID" value="MCP9271106.1"/>
    <property type="molecule type" value="Genomic_DNA"/>
</dbReference>
<dbReference type="SUPFAM" id="SSF51679">
    <property type="entry name" value="Bacterial luciferase-like"/>
    <property type="match status" value="1"/>
</dbReference>
<dbReference type="Proteomes" id="UP001651690">
    <property type="component" value="Unassembled WGS sequence"/>
</dbReference>
<proteinExistence type="predicted"/>
<dbReference type="CDD" id="cd01097">
    <property type="entry name" value="Tetrahydromethanopterin_reductase"/>
    <property type="match status" value="1"/>
</dbReference>
<dbReference type="Gene3D" id="3.20.20.30">
    <property type="entry name" value="Luciferase-like domain"/>
    <property type="match status" value="1"/>
</dbReference>
<comment type="caution">
    <text evidence="2">The sequence shown here is derived from an EMBL/GenBank/DDBJ whole genome shotgun (WGS) entry which is preliminary data.</text>
</comment>
<keyword evidence="3" id="KW-1185">Reference proteome</keyword>
<dbReference type="RefSeq" id="WP_255058077.1">
    <property type="nucleotide sequence ID" value="NZ_JANDBD010000001.1"/>
</dbReference>
<sequence length="293" mass="31559">MTMPVMEPNLDAATLKAWARAVDGGPFSSLCWGERMCFDNPHSLTLLGALAAWTDRVRLVTTVIVPQLHDPVMLAKALATGDVISGGRLTVGLGVGGRDEDYRAAGADPATQTMRGMAERVAVMKRVWAGEKVTDAVLPVGPPPVQHGGPQLLVGTIGPKTVRSAAAWAEGLAGTTLDLDAERENALFDVARTAWAEAGKPKPHLATSFWFALGDGDEPRDQVHRHLRRYMNWIPAEYVDAMAPTTGWAGTDDQLIDVLRRFEAIGADEVHLIPTSSNIDQVRHVADVITEFA</sequence>
<dbReference type="PANTHER" id="PTHR30011:SF32">
    <property type="entry name" value="CONSERVED PROTEIN"/>
    <property type="match status" value="1"/>
</dbReference>
<feature type="domain" description="Luciferase-like" evidence="1">
    <location>
        <begin position="12"/>
        <end position="238"/>
    </location>
</feature>
<protein>
    <submittedName>
        <fullName evidence="2">LLM class flavin-dependent oxidoreductase</fullName>
    </submittedName>
</protein>
<dbReference type="PANTHER" id="PTHR30011">
    <property type="entry name" value="ALKANESULFONATE MONOOXYGENASE-RELATED"/>
    <property type="match status" value="1"/>
</dbReference>